<evidence type="ECO:0000256" key="1">
    <source>
        <dbReference type="ARBA" id="ARBA00004141"/>
    </source>
</evidence>
<comment type="subcellular location">
    <subcellularLocation>
        <location evidence="1">Membrane</location>
        <topology evidence="1">Multi-pass membrane protein</topology>
    </subcellularLocation>
</comment>
<dbReference type="AlphaFoldDB" id="A0A7D5T8V4"/>
<evidence type="ECO:0000313" key="7">
    <source>
        <dbReference type="Proteomes" id="UP000509346"/>
    </source>
</evidence>
<evidence type="ECO:0000256" key="4">
    <source>
        <dbReference type="ARBA" id="ARBA00023136"/>
    </source>
</evidence>
<dbReference type="EMBL" id="CP058909">
    <property type="protein sequence ID" value="QLH80109.1"/>
    <property type="molecule type" value="Genomic_DNA"/>
</dbReference>
<name>A0A7D5T8V4_9EURY</name>
<keyword evidence="3 5" id="KW-1133">Transmembrane helix</keyword>
<evidence type="ECO:0000256" key="5">
    <source>
        <dbReference type="SAM" id="Phobius"/>
    </source>
</evidence>
<dbReference type="OrthoDB" id="383338at2157"/>
<feature type="transmembrane region" description="Helical" evidence="5">
    <location>
        <begin position="164"/>
        <end position="187"/>
    </location>
</feature>
<accession>A0A7D5T8V4</accession>
<feature type="transmembrane region" description="Helical" evidence="5">
    <location>
        <begin position="76"/>
        <end position="97"/>
    </location>
</feature>
<dbReference type="GO" id="GO:0016020">
    <property type="term" value="C:membrane"/>
    <property type="evidence" value="ECO:0007669"/>
    <property type="project" value="UniProtKB-SubCell"/>
</dbReference>
<dbReference type="GeneID" id="56080931"/>
<organism evidence="6 7">
    <name type="scientific">Halosimplex pelagicum</name>
    <dbReference type="NCBI Taxonomy" id="869886"/>
    <lineage>
        <taxon>Archaea</taxon>
        <taxon>Methanobacteriati</taxon>
        <taxon>Methanobacteriota</taxon>
        <taxon>Stenosarchaea group</taxon>
        <taxon>Halobacteria</taxon>
        <taxon>Halobacteriales</taxon>
        <taxon>Haloarculaceae</taxon>
        <taxon>Halosimplex</taxon>
    </lineage>
</organism>
<reference evidence="6 7" key="1">
    <citation type="submission" date="2020-07" db="EMBL/GenBank/DDBJ databases">
        <title>Halosimplex litoreum sp. nov. and Halosimplex rubrum sp. nov., isolated from different salt environments.</title>
        <authorList>
            <person name="Cui H."/>
        </authorList>
    </citation>
    <scope>NUCLEOTIDE SEQUENCE [LARGE SCALE GENOMIC DNA]</scope>
    <source>
        <strain evidence="6 7">R2</strain>
    </source>
</reference>
<keyword evidence="4 5" id="KW-0472">Membrane</keyword>
<sequence>MTSPSTERIASDGSGVRAIGAEMRNLWTALAAIAAFLVGSVATWYALRVSVWPVLKSDLVSATGITVVATTPWDVILLQAQVAAGVGVLLAVETVLYRSRSALLSERWWPGEPLSAGVRVLLVAVGIALLPVGTALGYDHVVPVVVDLVASDGTTWPIVRWGRIATGVATVSGVAAQIVFVGAVVALGGRTR</sequence>
<keyword evidence="2 5" id="KW-0812">Transmembrane</keyword>
<evidence type="ECO:0000256" key="3">
    <source>
        <dbReference type="ARBA" id="ARBA00022989"/>
    </source>
</evidence>
<evidence type="ECO:0000313" key="6">
    <source>
        <dbReference type="EMBL" id="QLH80109.1"/>
    </source>
</evidence>
<proteinExistence type="predicted"/>
<dbReference type="Proteomes" id="UP000509346">
    <property type="component" value="Chromosome"/>
</dbReference>
<keyword evidence="7" id="KW-1185">Reference proteome</keyword>
<dbReference type="InterPro" id="IPR002033">
    <property type="entry name" value="TatC"/>
</dbReference>
<evidence type="ECO:0000256" key="2">
    <source>
        <dbReference type="ARBA" id="ARBA00022692"/>
    </source>
</evidence>
<dbReference type="RefSeq" id="WP_179919945.1">
    <property type="nucleotide sequence ID" value="NZ_CP058909.1"/>
</dbReference>
<protein>
    <submittedName>
        <fullName evidence="6">Uncharacterized protein</fullName>
    </submittedName>
</protein>
<feature type="transmembrane region" description="Helical" evidence="5">
    <location>
        <begin position="26"/>
        <end position="47"/>
    </location>
</feature>
<feature type="transmembrane region" description="Helical" evidence="5">
    <location>
        <begin position="118"/>
        <end position="138"/>
    </location>
</feature>
<gene>
    <name evidence="6" type="ORF">HZS54_00040</name>
</gene>
<dbReference type="Pfam" id="PF00902">
    <property type="entry name" value="TatC"/>
    <property type="match status" value="1"/>
</dbReference>
<dbReference type="KEGG" id="hpel:HZS54_00040"/>